<organism evidence="4 5">
    <name type="scientific">Bifidobacterium cuniculi</name>
    <dbReference type="NCBI Taxonomy" id="1688"/>
    <lineage>
        <taxon>Bacteria</taxon>
        <taxon>Bacillati</taxon>
        <taxon>Actinomycetota</taxon>
        <taxon>Actinomycetes</taxon>
        <taxon>Bifidobacteriales</taxon>
        <taxon>Bifidobacteriaceae</taxon>
        <taxon>Bifidobacterium</taxon>
    </lineage>
</organism>
<feature type="domain" description="N-acetyltransferase" evidence="3">
    <location>
        <begin position="4"/>
        <end position="172"/>
    </location>
</feature>
<dbReference type="Pfam" id="PF13302">
    <property type="entry name" value="Acetyltransf_3"/>
    <property type="match status" value="1"/>
</dbReference>
<dbReference type="PROSITE" id="PS51186">
    <property type="entry name" value="GNAT"/>
    <property type="match status" value="1"/>
</dbReference>
<keyword evidence="1 4" id="KW-0808">Transferase</keyword>
<reference evidence="4 5" key="1">
    <citation type="submission" date="2014-03" db="EMBL/GenBank/DDBJ databases">
        <title>Genomics of Bifidobacteria.</title>
        <authorList>
            <person name="Ventura M."/>
            <person name="Milani C."/>
            <person name="Lugli G.A."/>
        </authorList>
    </citation>
    <scope>NUCLEOTIDE SEQUENCE [LARGE SCALE GENOMIC DNA]</scope>
    <source>
        <strain evidence="4 5">LMG 10738</strain>
    </source>
</reference>
<dbReference type="PANTHER" id="PTHR43072:SF23">
    <property type="entry name" value="UPF0039 PROTEIN C11D3.02C"/>
    <property type="match status" value="1"/>
</dbReference>
<protein>
    <submittedName>
        <fullName evidence="4">N-acetyl transferase</fullName>
        <ecNumber evidence="4">2.3.1.183</ecNumber>
    </submittedName>
</protein>
<comment type="caution">
    <text evidence="4">The sequence shown here is derived from an EMBL/GenBank/DDBJ whole genome shotgun (WGS) entry which is preliminary data.</text>
</comment>
<name>A0A087B444_9BIFI</name>
<dbReference type="GO" id="GO:0102971">
    <property type="term" value="F:phosphinothricin N-acetyltransferase activity"/>
    <property type="evidence" value="ECO:0007669"/>
    <property type="project" value="UniProtKB-EC"/>
</dbReference>
<dbReference type="OrthoDB" id="3173333at2"/>
<sequence length="177" mass="19723">MTDYSFRLATARDLPVLTKVYNAAVVAGGSSADTAPVDHEARLRWLEAHRDPYAVFIVEAREPGSPSRDIGFAALSVYYDRPGYDGVCDLAYYLAPEWRSRGAGRATLRMLLNECRDRGMRMAVAIIFADNDASTALVRRFGFTRFGLMPKAAYDAKGILHDMSYWYVALGDAPIRK</sequence>
<dbReference type="Proteomes" id="UP000029067">
    <property type="component" value="Unassembled WGS sequence"/>
</dbReference>
<dbReference type="AlphaFoldDB" id="A0A087B444"/>
<dbReference type="Gene3D" id="3.40.630.30">
    <property type="match status" value="1"/>
</dbReference>
<evidence type="ECO:0000313" key="4">
    <source>
        <dbReference type="EMBL" id="KFI65794.1"/>
    </source>
</evidence>
<evidence type="ECO:0000259" key="3">
    <source>
        <dbReference type="PROSITE" id="PS51186"/>
    </source>
</evidence>
<dbReference type="EMBL" id="JGYV01000001">
    <property type="protein sequence ID" value="KFI65794.1"/>
    <property type="molecule type" value="Genomic_DNA"/>
</dbReference>
<accession>A0A087B444</accession>
<keyword evidence="5" id="KW-1185">Reference proteome</keyword>
<evidence type="ECO:0000256" key="2">
    <source>
        <dbReference type="ARBA" id="ARBA00023315"/>
    </source>
</evidence>
<gene>
    <name evidence="4" type="ORF">BCUN_0289</name>
</gene>
<dbReference type="STRING" id="1688.BCUN_0289"/>
<dbReference type="InterPro" id="IPR000182">
    <property type="entry name" value="GNAT_dom"/>
</dbReference>
<evidence type="ECO:0000313" key="5">
    <source>
        <dbReference type="Proteomes" id="UP000029067"/>
    </source>
</evidence>
<dbReference type="SUPFAM" id="SSF55729">
    <property type="entry name" value="Acyl-CoA N-acyltransferases (Nat)"/>
    <property type="match status" value="1"/>
</dbReference>
<evidence type="ECO:0000256" key="1">
    <source>
        <dbReference type="ARBA" id="ARBA00022679"/>
    </source>
</evidence>
<dbReference type="PANTHER" id="PTHR43072">
    <property type="entry name" value="N-ACETYLTRANSFERASE"/>
    <property type="match status" value="1"/>
</dbReference>
<dbReference type="eggNOG" id="COG1247">
    <property type="taxonomic scope" value="Bacteria"/>
</dbReference>
<dbReference type="InterPro" id="IPR016181">
    <property type="entry name" value="Acyl_CoA_acyltransferase"/>
</dbReference>
<dbReference type="CDD" id="cd04301">
    <property type="entry name" value="NAT_SF"/>
    <property type="match status" value="1"/>
</dbReference>
<keyword evidence="2 4" id="KW-0012">Acyltransferase</keyword>
<proteinExistence type="predicted"/>
<dbReference type="EC" id="2.3.1.183" evidence="4"/>